<evidence type="ECO:0000313" key="6">
    <source>
        <dbReference type="Proteomes" id="UP000324629"/>
    </source>
</evidence>
<dbReference type="PANTHER" id="PTHR12072">
    <property type="entry name" value="CWF19, CELL CYCLE CONTROL PROTEIN"/>
    <property type="match status" value="1"/>
</dbReference>
<dbReference type="InterPro" id="IPR006768">
    <property type="entry name" value="Cwf19-like_C_dom-1"/>
</dbReference>
<dbReference type="AlphaFoldDB" id="A0A5J4P1Q0"/>
<dbReference type="SUPFAM" id="SSF54197">
    <property type="entry name" value="HIT-like"/>
    <property type="match status" value="1"/>
</dbReference>
<dbReference type="EMBL" id="QNGE01000124">
    <property type="protein sequence ID" value="KAA3681804.1"/>
    <property type="molecule type" value="Genomic_DNA"/>
</dbReference>
<dbReference type="GO" id="GO:0000398">
    <property type="term" value="P:mRNA splicing, via spliceosome"/>
    <property type="evidence" value="ECO:0007669"/>
    <property type="project" value="TreeGrafter"/>
</dbReference>
<feature type="region of interest" description="Disordered" evidence="2">
    <location>
        <begin position="654"/>
        <end position="690"/>
    </location>
</feature>
<feature type="domain" description="Cwf19-like C-terminal" evidence="4">
    <location>
        <begin position="428"/>
        <end position="549"/>
    </location>
</feature>
<dbReference type="PANTHER" id="PTHR12072:SF5">
    <property type="entry name" value="CWF19-LIKE PROTEIN 2"/>
    <property type="match status" value="1"/>
</dbReference>
<comment type="caution">
    <text evidence="5">The sequence shown here is derived from an EMBL/GenBank/DDBJ whole genome shotgun (WGS) entry which is preliminary data.</text>
</comment>
<feature type="region of interest" description="Disordered" evidence="2">
    <location>
        <begin position="171"/>
        <end position="220"/>
    </location>
</feature>
<proteinExistence type="inferred from homology"/>
<feature type="compositionally biased region" description="Pro residues" evidence="2">
    <location>
        <begin position="676"/>
        <end position="690"/>
    </location>
</feature>
<name>A0A5J4P1Q0_9TREM</name>
<dbReference type="Proteomes" id="UP000324629">
    <property type="component" value="Unassembled WGS sequence"/>
</dbReference>
<dbReference type="Pfam" id="PF04676">
    <property type="entry name" value="CwfJ_C_2"/>
    <property type="match status" value="1"/>
</dbReference>
<dbReference type="InterPro" id="IPR040194">
    <property type="entry name" value="Cwf19-like"/>
</dbReference>
<evidence type="ECO:0000259" key="3">
    <source>
        <dbReference type="Pfam" id="PF04676"/>
    </source>
</evidence>
<dbReference type="GO" id="GO:0071014">
    <property type="term" value="C:post-mRNA release spliceosomal complex"/>
    <property type="evidence" value="ECO:0007669"/>
    <property type="project" value="TreeGrafter"/>
</dbReference>
<evidence type="ECO:0000259" key="4">
    <source>
        <dbReference type="Pfam" id="PF04677"/>
    </source>
</evidence>
<evidence type="ECO:0008006" key="7">
    <source>
        <dbReference type="Google" id="ProtNLM"/>
    </source>
</evidence>
<feature type="compositionally biased region" description="Polar residues" evidence="2">
    <location>
        <begin position="196"/>
        <end position="212"/>
    </location>
</feature>
<dbReference type="InterPro" id="IPR006767">
    <property type="entry name" value="Cwf19-like_C_dom-2"/>
</dbReference>
<sequence length="690" mass="78090">MSDHKSRKSKKGQKKTNKRSSSSESDYEWTDGKDVTKAVETHPGASKSSSWIGDTQSMEDFLDKFTVVPKNKTKMIASTERPANELNPYWKDGGVGLPSTGRCDKMSKSTKSALTKENEAWLFKSYNNCLEKARSEHVDVATLLLQRWDEATVEAMLARFGTCHGSRIGRPGYDRYRSRSPASHSANNPRWRKSQRPQGNETRTEASLTTPTLHDFNTGGNKSILSACPEPQSRDPDAEEVRLEEREVTIDDINAMAAKVLKAELMSDTAKVMKLKDNLEKLRDAQLRGLKVRMHVTRRDSRRRMSPSESTVVNLTRLNDRGVEMPVSIPNLPSSLADVKKSKPVLTHDARGERVAFLPEDTATKSLSEVVREEQFRSSYDMEYEFVRLAAKSGRNVDDEYADAFVPKRSHAERDAYNLKQDAVAAYKRRMFAESSCTVCLERVPKHLVISVGEKVFLKLPEHVSLVPGHCLLVPYEHTSSLTRLDECTRRELVDFKRQLVSMFAKYLDGSGCVFMETATKPDSPRSHTQLECIPVPADILPSLSAYFKKALNELGSEWDQNRRLINLKPQGVGAYGSVPPKFAYFAVEFGLSEGGLARVIDDHRDIPSYFGREIIGEILGKDSRYWRKPKAEKFEAVRRKVVQFEAWWEPFNKWSDRDPRSRSSVPVDELDRPECPSPEGPMLPPDFSL</sequence>
<dbReference type="Pfam" id="PF04677">
    <property type="entry name" value="CwfJ_C_1"/>
    <property type="match status" value="1"/>
</dbReference>
<dbReference type="InterPro" id="IPR036265">
    <property type="entry name" value="HIT-like_sf"/>
</dbReference>
<organism evidence="5 6">
    <name type="scientific">Paragonimus westermani</name>
    <dbReference type="NCBI Taxonomy" id="34504"/>
    <lineage>
        <taxon>Eukaryota</taxon>
        <taxon>Metazoa</taxon>
        <taxon>Spiralia</taxon>
        <taxon>Lophotrochozoa</taxon>
        <taxon>Platyhelminthes</taxon>
        <taxon>Trematoda</taxon>
        <taxon>Digenea</taxon>
        <taxon>Plagiorchiida</taxon>
        <taxon>Troglotremata</taxon>
        <taxon>Troglotrematidae</taxon>
        <taxon>Paragonimus</taxon>
    </lineage>
</organism>
<evidence type="ECO:0000256" key="2">
    <source>
        <dbReference type="SAM" id="MobiDB-lite"/>
    </source>
</evidence>
<feature type="compositionally biased region" description="Basic and acidic residues" evidence="2">
    <location>
        <begin position="30"/>
        <end position="40"/>
    </location>
</feature>
<feature type="compositionally biased region" description="Basic residues" evidence="2">
    <location>
        <begin position="1"/>
        <end position="18"/>
    </location>
</feature>
<accession>A0A5J4P1Q0</accession>
<evidence type="ECO:0000256" key="1">
    <source>
        <dbReference type="ARBA" id="ARBA00006795"/>
    </source>
</evidence>
<gene>
    <name evidence="5" type="ORF">DEA37_0004644</name>
</gene>
<comment type="similarity">
    <text evidence="1">Belongs to the CWF19 family.</text>
</comment>
<reference evidence="5 6" key="1">
    <citation type="journal article" date="2019" name="Gigascience">
        <title>Whole-genome sequence of the oriental lung fluke Paragonimus westermani.</title>
        <authorList>
            <person name="Oey H."/>
            <person name="Zakrzewski M."/>
            <person name="Narain K."/>
            <person name="Devi K.R."/>
            <person name="Agatsuma T."/>
            <person name="Nawaratna S."/>
            <person name="Gobert G.N."/>
            <person name="Jones M.K."/>
            <person name="Ragan M.A."/>
            <person name="McManus D.P."/>
            <person name="Krause L."/>
        </authorList>
    </citation>
    <scope>NUCLEOTIDE SEQUENCE [LARGE SCALE GENOMIC DNA]</scope>
    <source>
        <strain evidence="5 6">IND2009</strain>
    </source>
</reference>
<feature type="region of interest" description="Disordered" evidence="2">
    <location>
        <begin position="1"/>
        <end position="52"/>
    </location>
</feature>
<dbReference type="Gene3D" id="3.30.428.10">
    <property type="entry name" value="HIT-like"/>
    <property type="match status" value="1"/>
</dbReference>
<keyword evidence="6" id="KW-1185">Reference proteome</keyword>
<evidence type="ECO:0000313" key="5">
    <source>
        <dbReference type="EMBL" id="KAA3681804.1"/>
    </source>
</evidence>
<protein>
    <recommendedName>
        <fullName evidence="7">CWF19-like protein 2</fullName>
    </recommendedName>
</protein>
<feature type="domain" description="Cwf19-like protein C-terminal" evidence="3">
    <location>
        <begin position="558"/>
        <end position="653"/>
    </location>
</feature>